<evidence type="ECO:0000313" key="2">
    <source>
        <dbReference type="Proteomes" id="UP001057452"/>
    </source>
</evidence>
<proteinExistence type="predicted"/>
<reference evidence="1" key="1">
    <citation type="submission" date="2022-05" db="EMBL/GenBank/DDBJ databases">
        <title>Chromosome-level genome of Chaenocephalus aceratus.</title>
        <authorList>
            <person name="Park H."/>
        </authorList>
    </citation>
    <scope>NUCLEOTIDE SEQUENCE</scope>
    <source>
        <strain evidence="1">KU_202001</strain>
    </source>
</reference>
<keyword evidence="2" id="KW-1185">Reference proteome</keyword>
<gene>
    <name evidence="1" type="ORF">KUCAC02_000617</name>
</gene>
<protein>
    <submittedName>
        <fullName evidence="1">Uncharacterized protein</fullName>
    </submittedName>
</protein>
<feature type="non-terminal residue" evidence="1">
    <location>
        <position position="1"/>
    </location>
</feature>
<feature type="non-terminal residue" evidence="1">
    <location>
        <position position="113"/>
    </location>
</feature>
<sequence>YAVCRSLRAGTVYGTCPRRFSCRPIRVQHGLYSSTDVVLTHDLKLYILTDRSTNSSINTSSYTFQTLLVYDLIKRSCEETDWDHRDHLSSTSTVSWGTDGLCWAYQRPGDIHL</sequence>
<dbReference type="EMBL" id="CM043802">
    <property type="protein sequence ID" value="KAI4808560.1"/>
    <property type="molecule type" value="Genomic_DNA"/>
</dbReference>
<dbReference type="Proteomes" id="UP001057452">
    <property type="component" value="Chromosome 18"/>
</dbReference>
<accession>A0ACB9W7B0</accession>
<evidence type="ECO:0000313" key="1">
    <source>
        <dbReference type="EMBL" id="KAI4808560.1"/>
    </source>
</evidence>
<organism evidence="1 2">
    <name type="scientific">Chaenocephalus aceratus</name>
    <name type="common">Blackfin icefish</name>
    <name type="synonym">Chaenichthys aceratus</name>
    <dbReference type="NCBI Taxonomy" id="36190"/>
    <lineage>
        <taxon>Eukaryota</taxon>
        <taxon>Metazoa</taxon>
        <taxon>Chordata</taxon>
        <taxon>Craniata</taxon>
        <taxon>Vertebrata</taxon>
        <taxon>Euteleostomi</taxon>
        <taxon>Actinopterygii</taxon>
        <taxon>Neopterygii</taxon>
        <taxon>Teleostei</taxon>
        <taxon>Neoteleostei</taxon>
        <taxon>Acanthomorphata</taxon>
        <taxon>Eupercaria</taxon>
        <taxon>Perciformes</taxon>
        <taxon>Notothenioidei</taxon>
        <taxon>Channichthyidae</taxon>
        <taxon>Chaenocephalus</taxon>
    </lineage>
</organism>
<name>A0ACB9W7B0_CHAAC</name>
<comment type="caution">
    <text evidence="1">The sequence shown here is derived from an EMBL/GenBank/DDBJ whole genome shotgun (WGS) entry which is preliminary data.</text>
</comment>